<dbReference type="InterPro" id="IPR011059">
    <property type="entry name" value="Metal-dep_hydrolase_composite"/>
</dbReference>
<dbReference type="AlphaFoldDB" id="A0A919QA97"/>
<dbReference type="GO" id="GO:0016810">
    <property type="term" value="F:hydrolase activity, acting on carbon-nitrogen (but not peptide) bonds"/>
    <property type="evidence" value="ECO:0007669"/>
    <property type="project" value="InterPro"/>
</dbReference>
<evidence type="ECO:0000259" key="4">
    <source>
        <dbReference type="Pfam" id="PF07969"/>
    </source>
</evidence>
<dbReference type="SUPFAM" id="SSF51338">
    <property type="entry name" value="Composite domain of metallo-dependent hydrolases"/>
    <property type="match status" value="1"/>
</dbReference>
<protein>
    <submittedName>
        <fullName evidence="6">Amidohydrolase</fullName>
    </submittedName>
</protein>
<dbReference type="InterPro" id="IPR032466">
    <property type="entry name" value="Metal_Hydrolase"/>
</dbReference>
<feature type="domain" description="Amidohydrolase 3" evidence="4">
    <location>
        <begin position="146"/>
        <end position="614"/>
    </location>
</feature>
<evidence type="ECO:0000313" key="6">
    <source>
        <dbReference type="EMBL" id="GIH22692.1"/>
    </source>
</evidence>
<evidence type="ECO:0000256" key="2">
    <source>
        <dbReference type="ARBA" id="ARBA00022801"/>
    </source>
</evidence>
<name>A0A919QA97_9ACTN</name>
<keyword evidence="1" id="KW-0479">Metal-binding</keyword>
<feature type="domain" description="Aminodeoxyfutalosine deaminase/Imidazolonepropionase-like composite" evidence="5">
    <location>
        <begin position="119"/>
        <end position="144"/>
    </location>
</feature>
<gene>
    <name evidence="6" type="ORF">Aph01nite_10020</name>
</gene>
<dbReference type="RefSeq" id="WP_204039522.1">
    <property type="nucleotide sequence ID" value="NZ_BOOA01000005.1"/>
</dbReference>
<dbReference type="Gene3D" id="2.30.40.10">
    <property type="entry name" value="Urease, subunit C, domain 1"/>
    <property type="match status" value="1"/>
</dbReference>
<keyword evidence="3" id="KW-0862">Zinc</keyword>
<dbReference type="InterPro" id="IPR013108">
    <property type="entry name" value="Amidohydro_3"/>
</dbReference>
<evidence type="ECO:0000256" key="1">
    <source>
        <dbReference type="ARBA" id="ARBA00022723"/>
    </source>
</evidence>
<dbReference type="InterPro" id="IPR054418">
    <property type="entry name" value="MQNX/HUTI_composite_N"/>
</dbReference>
<dbReference type="PANTHER" id="PTHR22642:SF2">
    <property type="entry name" value="PROTEIN LONG AFTER FAR-RED 3"/>
    <property type="match status" value="1"/>
</dbReference>
<proteinExistence type="predicted"/>
<dbReference type="Pfam" id="PF22039">
    <property type="entry name" value="HUTI_composite_bact"/>
    <property type="match status" value="1"/>
</dbReference>
<dbReference type="Proteomes" id="UP000640052">
    <property type="component" value="Unassembled WGS sequence"/>
</dbReference>
<keyword evidence="7" id="KW-1185">Reference proteome</keyword>
<dbReference type="PANTHER" id="PTHR22642">
    <property type="entry name" value="IMIDAZOLONEPROPIONASE"/>
    <property type="match status" value="1"/>
</dbReference>
<accession>A0A919QA97</accession>
<evidence type="ECO:0000256" key="3">
    <source>
        <dbReference type="ARBA" id="ARBA00022833"/>
    </source>
</evidence>
<dbReference type="SUPFAM" id="SSF51556">
    <property type="entry name" value="Metallo-dependent hydrolases"/>
    <property type="match status" value="1"/>
</dbReference>
<keyword evidence="2" id="KW-0378">Hydrolase</keyword>
<dbReference type="Gene3D" id="3.10.310.70">
    <property type="match status" value="1"/>
</dbReference>
<dbReference type="EMBL" id="BOOA01000005">
    <property type="protein sequence ID" value="GIH22692.1"/>
    <property type="molecule type" value="Genomic_DNA"/>
</dbReference>
<reference evidence="6" key="1">
    <citation type="submission" date="2021-01" db="EMBL/GenBank/DDBJ databases">
        <title>Whole genome shotgun sequence of Acrocarpospora phusangensis NBRC 108782.</title>
        <authorList>
            <person name="Komaki H."/>
            <person name="Tamura T."/>
        </authorList>
    </citation>
    <scope>NUCLEOTIDE SEQUENCE</scope>
    <source>
        <strain evidence="6">NBRC 108782</strain>
    </source>
</reference>
<evidence type="ECO:0000259" key="5">
    <source>
        <dbReference type="Pfam" id="PF22039"/>
    </source>
</evidence>
<dbReference type="Pfam" id="PF07969">
    <property type="entry name" value="Amidohydro_3"/>
    <property type="match status" value="1"/>
</dbReference>
<comment type="caution">
    <text evidence="6">The sequence shown here is derived from an EMBL/GenBank/DDBJ whole genome shotgun (WGS) entry which is preliminary data.</text>
</comment>
<evidence type="ECO:0000313" key="7">
    <source>
        <dbReference type="Proteomes" id="UP000640052"/>
    </source>
</evidence>
<dbReference type="GO" id="GO:0046872">
    <property type="term" value="F:metal ion binding"/>
    <property type="evidence" value="ECO:0007669"/>
    <property type="project" value="UniProtKB-KW"/>
</dbReference>
<dbReference type="Gene3D" id="3.20.20.140">
    <property type="entry name" value="Metal-dependent hydrolases"/>
    <property type="match status" value="1"/>
</dbReference>
<organism evidence="6 7">
    <name type="scientific">Acrocarpospora phusangensis</name>
    <dbReference type="NCBI Taxonomy" id="1070424"/>
    <lineage>
        <taxon>Bacteria</taxon>
        <taxon>Bacillati</taxon>
        <taxon>Actinomycetota</taxon>
        <taxon>Actinomycetes</taxon>
        <taxon>Streptosporangiales</taxon>
        <taxon>Streptosporangiaceae</taxon>
        <taxon>Acrocarpospora</taxon>
    </lineage>
</organism>
<sequence>MSAALHQTDACACTADPEQFLTMLAEYDRARGGSTDPRPLTHPLLWTCSARATHAVVLDVVSGSESAEDETRAAITAAVANDLRRSANPSRDVPAPGDGVTIIANARVFTADPALPWAGALAFRGERIVGVGTEAEVRDRFPDAHLIDVGGRLVVPGLNDAHLHHTPDPVGVRLSTDAQVAQALDPSLDDLDDAIAAARAGTTAPTWLLGTLGLTLSAEPRLDRDHLDRVAGDWPVALLGMTNHLNVFNSAALAALGIDESVPDVLGGFWERDDSGRLNGRVIEYAQWRPQRTLAAMTTIEEGAAAVRAFSDDCLRYGITTVQNMSWTPPERYLEMVAAAAVPLRIRVIDFPAANPDSRDRIPSIADRAALARAAGPRATRSGRKWIIDGTPLELTADFGHPYPGRDVSGFQNFPAAEVDEMLRESVVADDQVLLHAVGTETVRTVIGALERTGGQVDWAARRMRVEHGDGALPEDIHALSRLGAMVVANPSHFLVTAIYTDLIGTGHRISPLRSLVEAGVPVGIGSDGPLNPYLSMFGALVHPTRMSEAVRMEDALRAYTTGGARAEGTDHEKGVIAEGYLADIAVLSQDVFQVTGPALMDTESVLTIIGGQVAWTTLP</sequence>